<sequence>MLANNVVNPLVSLVMAASGWENFKLANKKLNELRPLELSTMPLNHDDIDLNGDIEFEDVWFQYPNEEESDKSEKDEKYVLRGVSFCIQQGEITGIVGSSGSGKSTLAALIMGFYKPTRGKIRINGFDISLLPVEILRSRISFVQQNNFLFNTSVMENIHLGRLNASLEDIQLAIKEAGADSFVDDMPKKIFTELAEDGDNLSGGQRQRLAISRALIRKSDILLFDEATSALDNHTENLIKETIHQACHNKTGIIIAHRLNTLSYCDKLIVMTEGKVEIVGIHKDLIKTENSYQKMWDSISKPNEKNIYK</sequence>
<evidence type="ECO:0000313" key="5">
    <source>
        <dbReference type="Proteomes" id="UP001149719"/>
    </source>
</evidence>
<keyword evidence="2 4" id="KW-0067">ATP-binding</keyword>
<dbReference type="EMBL" id="JAPUBN010000003">
    <property type="protein sequence ID" value="MCZ2720169.1"/>
    <property type="molecule type" value="Genomic_DNA"/>
</dbReference>
<dbReference type="RefSeq" id="WP_269121850.1">
    <property type="nucleotide sequence ID" value="NZ_JAPUBN010000003.1"/>
</dbReference>
<dbReference type="Proteomes" id="UP001149719">
    <property type="component" value="Unassembled WGS sequence"/>
</dbReference>
<dbReference type="SUPFAM" id="SSF52540">
    <property type="entry name" value="P-loop containing nucleoside triphosphate hydrolases"/>
    <property type="match status" value="1"/>
</dbReference>
<dbReference type="SMART" id="SM00382">
    <property type="entry name" value="AAA"/>
    <property type="match status" value="1"/>
</dbReference>
<protein>
    <submittedName>
        <fullName evidence="4">ATP-binding cassette domain-containing protein</fullName>
    </submittedName>
</protein>
<dbReference type="InterPro" id="IPR003439">
    <property type="entry name" value="ABC_transporter-like_ATP-bd"/>
</dbReference>
<accession>A0ABT4JP92</accession>
<dbReference type="InterPro" id="IPR003593">
    <property type="entry name" value="AAA+_ATPase"/>
</dbReference>
<dbReference type="Pfam" id="PF00005">
    <property type="entry name" value="ABC_tran"/>
    <property type="match status" value="1"/>
</dbReference>
<organism evidence="4 5">
    <name type="scientific">Marinomonas phaeophyticola</name>
    <dbReference type="NCBI Taxonomy" id="3004091"/>
    <lineage>
        <taxon>Bacteria</taxon>
        <taxon>Pseudomonadati</taxon>
        <taxon>Pseudomonadota</taxon>
        <taxon>Gammaproteobacteria</taxon>
        <taxon>Oceanospirillales</taxon>
        <taxon>Oceanospirillaceae</taxon>
        <taxon>Marinomonas</taxon>
    </lineage>
</organism>
<reference evidence="4" key="1">
    <citation type="submission" date="2022-12" db="EMBL/GenBank/DDBJ databases">
        <title>Marinomonas 15G1-11 sp. nov, isolated from marine algae.</title>
        <authorList>
            <person name="Butt M."/>
            <person name="Choi D.G."/>
            <person name="Kim J.M."/>
            <person name="Lee J.K."/>
            <person name="Baek J.H."/>
            <person name="Jeon C.O."/>
        </authorList>
    </citation>
    <scope>NUCLEOTIDE SEQUENCE</scope>
    <source>
        <strain evidence="4">15G1-11</strain>
    </source>
</reference>
<feature type="domain" description="ABC transporter" evidence="3">
    <location>
        <begin position="54"/>
        <end position="298"/>
    </location>
</feature>
<evidence type="ECO:0000313" key="4">
    <source>
        <dbReference type="EMBL" id="MCZ2720169.1"/>
    </source>
</evidence>
<dbReference type="InterPro" id="IPR027417">
    <property type="entry name" value="P-loop_NTPase"/>
</dbReference>
<dbReference type="PANTHER" id="PTHR43394:SF1">
    <property type="entry name" value="ATP-BINDING CASSETTE SUB-FAMILY B MEMBER 10, MITOCHONDRIAL"/>
    <property type="match status" value="1"/>
</dbReference>
<keyword evidence="1" id="KW-0547">Nucleotide-binding</keyword>
<comment type="caution">
    <text evidence="4">The sequence shown here is derived from an EMBL/GenBank/DDBJ whole genome shotgun (WGS) entry which is preliminary data.</text>
</comment>
<evidence type="ECO:0000256" key="2">
    <source>
        <dbReference type="ARBA" id="ARBA00022840"/>
    </source>
</evidence>
<dbReference type="Gene3D" id="3.40.50.300">
    <property type="entry name" value="P-loop containing nucleotide triphosphate hydrolases"/>
    <property type="match status" value="1"/>
</dbReference>
<gene>
    <name evidence="4" type="ORF">O1D97_00555</name>
</gene>
<evidence type="ECO:0000259" key="3">
    <source>
        <dbReference type="PROSITE" id="PS50893"/>
    </source>
</evidence>
<proteinExistence type="predicted"/>
<dbReference type="InterPro" id="IPR017871">
    <property type="entry name" value="ABC_transporter-like_CS"/>
</dbReference>
<name>A0ABT4JP92_9GAMM</name>
<dbReference type="GO" id="GO:0005524">
    <property type="term" value="F:ATP binding"/>
    <property type="evidence" value="ECO:0007669"/>
    <property type="project" value="UniProtKB-KW"/>
</dbReference>
<evidence type="ECO:0000256" key="1">
    <source>
        <dbReference type="ARBA" id="ARBA00022741"/>
    </source>
</evidence>
<dbReference type="PROSITE" id="PS00211">
    <property type="entry name" value="ABC_TRANSPORTER_1"/>
    <property type="match status" value="1"/>
</dbReference>
<dbReference type="InterPro" id="IPR039421">
    <property type="entry name" value="Type_1_exporter"/>
</dbReference>
<dbReference type="PROSITE" id="PS50893">
    <property type="entry name" value="ABC_TRANSPORTER_2"/>
    <property type="match status" value="1"/>
</dbReference>
<keyword evidence="5" id="KW-1185">Reference proteome</keyword>
<dbReference type="PANTHER" id="PTHR43394">
    <property type="entry name" value="ATP-DEPENDENT PERMEASE MDL1, MITOCHONDRIAL"/>
    <property type="match status" value="1"/>
</dbReference>